<reference evidence="2 3" key="1">
    <citation type="submission" date="2024-02" db="EMBL/GenBank/DDBJ databases">
        <title>A draft genome for the cacao thread blight pathogen Marasmius crinis-equi.</title>
        <authorList>
            <person name="Cohen S.P."/>
            <person name="Baruah I.K."/>
            <person name="Amoako-Attah I."/>
            <person name="Bukari Y."/>
            <person name="Meinhardt L.W."/>
            <person name="Bailey B.A."/>
        </authorList>
    </citation>
    <scope>NUCLEOTIDE SEQUENCE [LARGE SCALE GENOMIC DNA]</scope>
    <source>
        <strain evidence="2 3">GH-76</strain>
    </source>
</reference>
<evidence type="ECO:0000313" key="3">
    <source>
        <dbReference type="Proteomes" id="UP001465976"/>
    </source>
</evidence>
<dbReference type="Proteomes" id="UP001465976">
    <property type="component" value="Unassembled WGS sequence"/>
</dbReference>
<feature type="compositionally biased region" description="Basic and acidic residues" evidence="1">
    <location>
        <begin position="203"/>
        <end position="213"/>
    </location>
</feature>
<evidence type="ECO:0000256" key="1">
    <source>
        <dbReference type="SAM" id="MobiDB-lite"/>
    </source>
</evidence>
<evidence type="ECO:0000313" key="2">
    <source>
        <dbReference type="EMBL" id="KAL0578817.1"/>
    </source>
</evidence>
<feature type="region of interest" description="Disordered" evidence="1">
    <location>
        <begin position="190"/>
        <end position="227"/>
    </location>
</feature>
<feature type="compositionally biased region" description="Polar residues" evidence="1">
    <location>
        <begin position="1"/>
        <end position="14"/>
    </location>
</feature>
<proteinExistence type="predicted"/>
<protein>
    <submittedName>
        <fullName evidence="2">Uncharacterized protein</fullName>
    </submittedName>
</protein>
<dbReference type="EMBL" id="JBAHYK010000083">
    <property type="protein sequence ID" value="KAL0578817.1"/>
    <property type="molecule type" value="Genomic_DNA"/>
</dbReference>
<keyword evidence="3" id="KW-1185">Reference proteome</keyword>
<comment type="caution">
    <text evidence="2">The sequence shown here is derived from an EMBL/GenBank/DDBJ whole genome shotgun (WGS) entry which is preliminary data.</text>
</comment>
<feature type="region of interest" description="Disordered" evidence="1">
    <location>
        <begin position="105"/>
        <end position="134"/>
    </location>
</feature>
<feature type="compositionally biased region" description="Acidic residues" evidence="1">
    <location>
        <begin position="190"/>
        <end position="202"/>
    </location>
</feature>
<organism evidence="2 3">
    <name type="scientific">Marasmius crinis-equi</name>
    <dbReference type="NCBI Taxonomy" id="585013"/>
    <lineage>
        <taxon>Eukaryota</taxon>
        <taxon>Fungi</taxon>
        <taxon>Dikarya</taxon>
        <taxon>Basidiomycota</taxon>
        <taxon>Agaricomycotina</taxon>
        <taxon>Agaricomycetes</taxon>
        <taxon>Agaricomycetidae</taxon>
        <taxon>Agaricales</taxon>
        <taxon>Marasmiineae</taxon>
        <taxon>Marasmiaceae</taxon>
        <taxon>Marasmius</taxon>
    </lineage>
</organism>
<feature type="region of interest" description="Disordered" evidence="1">
    <location>
        <begin position="1"/>
        <end position="81"/>
    </location>
</feature>
<accession>A0ABR3FUM4</accession>
<gene>
    <name evidence="2" type="ORF">V5O48_003185</name>
</gene>
<name>A0ABR3FUM4_9AGAR</name>
<sequence>MHSSRTHSQGSISQLDVRPLPSPPTPLSAGPRMVRPLPPPPPTPSCPEPQFQITPATPLPPPTPNAPPPSTIHLAPPKPKPYAFLSLETTMDSLRPPRSICESEDFVPSPLTPSIPVKPSPSVAQKKRMSKLRRHLGEAVTETMLSGSPSGSEDTLLLDKKILPDFPGEDLKTHNLRDLIFTKVFSDLELDGSSSDEEEESVEHEAPMEEKDGSNSGGACDEDEDEDEHCWVVNNSSTFRAAAFRRQSKKWLREKGGHRWEEQDYTDILRALRSL</sequence>
<feature type="compositionally biased region" description="Pro residues" evidence="1">
    <location>
        <begin position="36"/>
        <end position="47"/>
    </location>
</feature>
<feature type="compositionally biased region" description="Basic residues" evidence="1">
    <location>
        <begin position="125"/>
        <end position="134"/>
    </location>
</feature>
<feature type="compositionally biased region" description="Pro residues" evidence="1">
    <location>
        <begin position="57"/>
        <end position="80"/>
    </location>
</feature>
<feature type="compositionally biased region" description="Pro residues" evidence="1">
    <location>
        <begin position="110"/>
        <end position="119"/>
    </location>
</feature>